<keyword evidence="2" id="KW-1185">Reference proteome</keyword>
<reference evidence="1" key="1">
    <citation type="submission" date="2021-02" db="EMBL/GenBank/DDBJ databases">
        <authorList>
            <person name="Nowell W R."/>
        </authorList>
    </citation>
    <scope>NUCLEOTIDE SEQUENCE</scope>
    <source>
        <strain evidence="1">Ploen Becks lab</strain>
    </source>
</reference>
<dbReference type="AlphaFoldDB" id="A0A813T7Y6"/>
<dbReference type="Proteomes" id="UP000663879">
    <property type="component" value="Unassembled WGS sequence"/>
</dbReference>
<comment type="caution">
    <text evidence="1">The sequence shown here is derived from an EMBL/GenBank/DDBJ whole genome shotgun (WGS) entry which is preliminary data.</text>
</comment>
<sequence>MAEKKFQVYIDPKNDKIFVVNVNNNHWILLTNIDPIEQEVQTSMESNEHLETSRKNWFIYDSLNLQEEGEDYDDNQKRFKENEGLSETDTNKSSGGSTVWRTLATAIPQILLVWPHHTYIFQK</sequence>
<gene>
    <name evidence="1" type="ORF">OXX778_LOCUS6929</name>
</gene>
<dbReference type="EMBL" id="CAJNOC010000854">
    <property type="protein sequence ID" value="CAF0810140.1"/>
    <property type="molecule type" value="Genomic_DNA"/>
</dbReference>
<dbReference type="OrthoDB" id="10565015at2759"/>
<name>A0A813T7Y6_9BILA</name>
<organism evidence="1 2">
    <name type="scientific">Brachionus calyciflorus</name>
    <dbReference type="NCBI Taxonomy" id="104777"/>
    <lineage>
        <taxon>Eukaryota</taxon>
        <taxon>Metazoa</taxon>
        <taxon>Spiralia</taxon>
        <taxon>Gnathifera</taxon>
        <taxon>Rotifera</taxon>
        <taxon>Eurotatoria</taxon>
        <taxon>Monogononta</taxon>
        <taxon>Pseudotrocha</taxon>
        <taxon>Ploima</taxon>
        <taxon>Brachionidae</taxon>
        <taxon>Brachionus</taxon>
    </lineage>
</organism>
<evidence type="ECO:0000313" key="2">
    <source>
        <dbReference type="Proteomes" id="UP000663879"/>
    </source>
</evidence>
<protein>
    <submittedName>
        <fullName evidence="1">Uncharacterized protein</fullName>
    </submittedName>
</protein>
<evidence type="ECO:0000313" key="1">
    <source>
        <dbReference type="EMBL" id="CAF0810140.1"/>
    </source>
</evidence>
<accession>A0A813T7Y6</accession>
<proteinExistence type="predicted"/>